<name>A0A072U127_MEDTR</name>
<accession>A0A072U127</accession>
<feature type="compositionally biased region" description="Polar residues" evidence="1">
    <location>
        <begin position="1"/>
        <end position="19"/>
    </location>
</feature>
<evidence type="ECO:0000256" key="1">
    <source>
        <dbReference type="SAM" id="MobiDB-lite"/>
    </source>
</evidence>
<organism evidence="2 4">
    <name type="scientific">Medicago truncatula</name>
    <name type="common">Barrel medic</name>
    <name type="synonym">Medicago tribuloides</name>
    <dbReference type="NCBI Taxonomy" id="3880"/>
    <lineage>
        <taxon>Eukaryota</taxon>
        <taxon>Viridiplantae</taxon>
        <taxon>Streptophyta</taxon>
        <taxon>Embryophyta</taxon>
        <taxon>Tracheophyta</taxon>
        <taxon>Spermatophyta</taxon>
        <taxon>Magnoliopsida</taxon>
        <taxon>eudicotyledons</taxon>
        <taxon>Gunneridae</taxon>
        <taxon>Pentapetalae</taxon>
        <taxon>rosids</taxon>
        <taxon>fabids</taxon>
        <taxon>Fabales</taxon>
        <taxon>Fabaceae</taxon>
        <taxon>Papilionoideae</taxon>
        <taxon>50 kb inversion clade</taxon>
        <taxon>NPAAA clade</taxon>
        <taxon>Hologalegina</taxon>
        <taxon>IRL clade</taxon>
        <taxon>Trifolieae</taxon>
        <taxon>Medicago</taxon>
    </lineage>
</organism>
<proteinExistence type="predicted"/>
<evidence type="ECO:0000313" key="3">
    <source>
        <dbReference type="EnsemblPlants" id="KEH23362"/>
    </source>
</evidence>
<gene>
    <name evidence="2" type="ordered locus">MTR_7g077420</name>
</gene>
<evidence type="ECO:0000313" key="2">
    <source>
        <dbReference type="EMBL" id="KEH23362.1"/>
    </source>
</evidence>
<reference evidence="2 4" key="1">
    <citation type="journal article" date="2011" name="Nature">
        <title>The Medicago genome provides insight into the evolution of rhizobial symbioses.</title>
        <authorList>
            <person name="Young N.D."/>
            <person name="Debelle F."/>
            <person name="Oldroyd G.E."/>
            <person name="Geurts R."/>
            <person name="Cannon S.B."/>
            <person name="Udvardi M.K."/>
            <person name="Benedito V.A."/>
            <person name="Mayer K.F."/>
            <person name="Gouzy J."/>
            <person name="Schoof H."/>
            <person name="Van de Peer Y."/>
            <person name="Proost S."/>
            <person name="Cook D.R."/>
            <person name="Meyers B.C."/>
            <person name="Spannagl M."/>
            <person name="Cheung F."/>
            <person name="De Mita S."/>
            <person name="Krishnakumar V."/>
            <person name="Gundlach H."/>
            <person name="Zhou S."/>
            <person name="Mudge J."/>
            <person name="Bharti A.K."/>
            <person name="Murray J.D."/>
            <person name="Naoumkina M.A."/>
            <person name="Rosen B."/>
            <person name="Silverstein K.A."/>
            <person name="Tang H."/>
            <person name="Rombauts S."/>
            <person name="Zhao P.X."/>
            <person name="Zhou P."/>
            <person name="Barbe V."/>
            <person name="Bardou P."/>
            <person name="Bechner M."/>
            <person name="Bellec A."/>
            <person name="Berger A."/>
            <person name="Berges H."/>
            <person name="Bidwell S."/>
            <person name="Bisseling T."/>
            <person name="Choisne N."/>
            <person name="Couloux A."/>
            <person name="Denny R."/>
            <person name="Deshpande S."/>
            <person name="Dai X."/>
            <person name="Doyle J.J."/>
            <person name="Dudez A.M."/>
            <person name="Farmer A.D."/>
            <person name="Fouteau S."/>
            <person name="Franken C."/>
            <person name="Gibelin C."/>
            <person name="Gish J."/>
            <person name="Goldstein S."/>
            <person name="Gonzalez A.J."/>
            <person name="Green P.J."/>
            <person name="Hallab A."/>
            <person name="Hartog M."/>
            <person name="Hua A."/>
            <person name="Humphray S.J."/>
            <person name="Jeong D.H."/>
            <person name="Jing Y."/>
            <person name="Jocker A."/>
            <person name="Kenton S.M."/>
            <person name="Kim D.J."/>
            <person name="Klee K."/>
            <person name="Lai H."/>
            <person name="Lang C."/>
            <person name="Lin S."/>
            <person name="Macmil S.L."/>
            <person name="Magdelenat G."/>
            <person name="Matthews L."/>
            <person name="McCorrison J."/>
            <person name="Monaghan E.L."/>
            <person name="Mun J.H."/>
            <person name="Najar F.Z."/>
            <person name="Nicholson C."/>
            <person name="Noirot C."/>
            <person name="O'Bleness M."/>
            <person name="Paule C.R."/>
            <person name="Poulain J."/>
            <person name="Prion F."/>
            <person name="Qin B."/>
            <person name="Qu C."/>
            <person name="Retzel E.F."/>
            <person name="Riddle C."/>
            <person name="Sallet E."/>
            <person name="Samain S."/>
            <person name="Samson N."/>
            <person name="Sanders I."/>
            <person name="Saurat O."/>
            <person name="Scarpelli C."/>
            <person name="Schiex T."/>
            <person name="Segurens B."/>
            <person name="Severin A.J."/>
            <person name="Sherrier D.J."/>
            <person name="Shi R."/>
            <person name="Sims S."/>
            <person name="Singer S.R."/>
            <person name="Sinharoy S."/>
            <person name="Sterck L."/>
            <person name="Viollet A."/>
            <person name="Wang B.B."/>
            <person name="Wang K."/>
            <person name="Wang M."/>
            <person name="Wang X."/>
            <person name="Warfsmann J."/>
            <person name="Weissenbach J."/>
            <person name="White D.D."/>
            <person name="White J.D."/>
            <person name="Wiley G.B."/>
            <person name="Wincker P."/>
            <person name="Xing Y."/>
            <person name="Yang L."/>
            <person name="Yao Z."/>
            <person name="Ying F."/>
            <person name="Zhai J."/>
            <person name="Zhou L."/>
            <person name="Zuber A."/>
            <person name="Denarie J."/>
            <person name="Dixon R.A."/>
            <person name="May G.D."/>
            <person name="Schwartz D.C."/>
            <person name="Rogers J."/>
            <person name="Quetier F."/>
            <person name="Town C.D."/>
            <person name="Roe B.A."/>
        </authorList>
    </citation>
    <scope>NUCLEOTIDE SEQUENCE [LARGE SCALE GENOMIC DNA]</scope>
    <source>
        <strain evidence="2">A17</strain>
        <strain evidence="3 4">cv. Jemalong A17</strain>
    </source>
</reference>
<reference evidence="3" key="3">
    <citation type="submission" date="2015-04" db="UniProtKB">
        <authorList>
            <consortium name="EnsemblPlants"/>
        </authorList>
    </citation>
    <scope>IDENTIFICATION</scope>
    <source>
        <strain evidence="3">cv. Jemalong A17</strain>
    </source>
</reference>
<protein>
    <submittedName>
        <fullName evidence="2 3">Uncharacterized protein</fullName>
    </submittedName>
</protein>
<keyword evidence="4" id="KW-1185">Reference proteome</keyword>
<reference evidence="2 4" key="2">
    <citation type="journal article" date="2014" name="BMC Genomics">
        <title>An improved genome release (version Mt4.0) for the model legume Medicago truncatula.</title>
        <authorList>
            <person name="Tang H."/>
            <person name="Krishnakumar V."/>
            <person name="Bidwell S."/>
            <person name="Rosen B."/>
            <person name="Chan A."/>
            <person name="Zhou S."/>
            <person name="Gentzbittel L."/>
            <person name="Childs K.L."/>
            <person name="Yandell M."/>
            <person name="Gundlach H."/>
            <person name="Mayer K.F."/>
            <person name="Schwartz D.C."/>
            <person name="Town C.D."/>
        </authorList>
    </citation>
    <scope>GENOME REANNOTATION</scope>
    <source>
        <strain evidence="2">A17</strain>
        <strain evidence="3 4">cv. Jemalong A17</strain>
    </source>
</reference>
<dbReference type="AlphaFoldDB" id="A0A072U127"/>
<dbReference type="HOGENOM" id="CLU_2174772_0_0_1"/>
<dbReference type="Proteomes" id="UP000002051">
    <property type="component" value="Unassembled WGS sequence"/>
</dbReference>
<evidence type="ECO:0000313" key="4">
    <source>
        <dbReference type="Proteomes" id="UP000002051"/>
    </source>
</evidence>
<dbReference type="EnsemblPlants" id="KEH23362">
    <property type="protein sequence ID" value="KEH23362"/>
    <property type="gene ID" value="MTR_7g077420"/>
</dbReference>
<dbReference type="EMBL" id="CM001223">
    <property type="protein sequence ID" value="KEH23362.1"/>
    <property type="molecule type" value="Genomic_DNA"/>
</dbReference>
<sequence>MSVNSTHAWFVPNSQTRSSPHTRHEREPTLVRIACFTRTLAPATLHLFLAAVNSPEPSSTSSSLHPPRSLSFSADLSLDSVTLAGNFVARRIHGEFVDLIIISILKVLLY</sequence>
<feature type="region of interest" description="Disordered" evidence="1">
    <location>
        <begin position="1"/>
        <end position="26"/>
    </location>
</feature>